<accession>A0A8S0VWH2</accession>
<organism evidence="1 2">
    <name type="scientific">Cyclocybe aegerita</name>
    <name type="common">Black poplar mushroom</name>
    <name type="synonym">Agrocybe aegerita</name>
    <dbReference type="NCBI Taxonomy" id="1973307"/>
    <lineage>
        <taxon>Eukaryota</taxon>
        <taxon>Fungi</taxon>
        <taxon>Dikarya</taxon>
        <taxon>Basidiomycota</taxon>
        <taxon>Agaricomycotina</taxon>
        <taxon>Agaricomycetes</taxon>
        <taxon>Agaricomycetidae</taxon>
        <taxon>Agaricales</taxon>
        <taxon>Agaricineae</taxon>
        <taxon>Bolbitiaceae</taxon>
        <taxon>Cyclocybe</taxon>
    </lineage>
</organism>
<evidence type="ECO:0000313" key="2">
    <source>
        <dbReference type="Proteomes" id="UP000467700"/>
    </source>
</evidence>
<proteinExistence type="predicted"/>
<reference evidence="1 2" key="1">
    <citation type="submission" date="2020-01" db="EMBL/GenBank/DDBJ databases">
        <authorList>
            <person name="Gupta K D."/>
        </authorList>
    </citation>
    <scope>NUCLEOTIDE SEQUENCE [LARGE SCALE GENOMIC DNA]</scope>
</reference>
<name>A0A8S0VWH2_CYCAE</name>
<dbReference type="Proteomes" id="UP000467700">
    <property type="component" value="Unassembled WGS sequence"/>
</dbReference>
<dbReference type="AlphaFoldDB" id="A0A8S0VWH2"/>
<protein>
    <submittedName>
        <fullName evidence="1">Uncharacterized protein</fullName>
    </submittedName>
</protein>
<dbReference type="EMBL" id="CACVBS010000046">
    <property type="protein sequence ID" value="CAA7265094.1"/>
    <property type="molecule type" value="Genomic_DNA"/>
</dbReference>
<evidence type="ECO:0000313" key="1">
    <source>
        <dbReference type="EMBL" id="CAA7265094.1"/>
    </source>
</evidence>
<gene>
    <name evidence="1" type="ORF">AAE3_LOCUS7309</name>
</gene>
<keyword evidence="2" id="KW-1185">Reference proteome</keyword>
<comment type="caution">
    <text evidence="1">The sequence shown here is derived from an EMBL/GenBank/DDBJ whole genome shotgun (WGS) entry which is preliminary data.</text>
</comment>
<sequence>MSTFTTNKTITPTQCISQTPEPLLQYGRPSCAVARAAVTTLLLRSLNSFFGLVPSHAPVEAAMRAARTVDAWAAAATRVFEGSIGVCAGDEVSASGLGTLILGKRTGDLTLMNPLSLLRNSCTLHEALFRGLATASLLITDYPNDTTQPGFGLILPPHIVAADISVRCTVVPAFVIITAGCFRIFSIVRAPAVYLY</sequence>